<dbReference type="Gene3D" id="6.20.350.10">
    <property type="match status" value="1"/>
</dbReference>
<dbReference type="InterPro" id="IPR035761">
    <property type="entry name" value="SPRY1_RyR"/>
</dbReference>
<dbReference type="Pfam" id="PF02815">
    <property type="entry name" value="MIR"/>
    <property type="match status" value="1"/>
</dbReference>
<dbReference type="FunFam" id="2.60.120.920:FF:000002">
    <property type="entry name" value="ryanodine receptor isoform X2"/>
    <property type="match status" value="1"/>
</dbReference>
<keyword evidence="3" id="KW-0107">Calcium channel</keyword>
<dbReference type="Gene3D" id="2.80.10.50">
    <property type="match status" value="2"/>
</dbReference>
<reference evidence="10" key="1">
    <citation type="journal article" date="2024" name="Gigascience">
        <title>Chromosome-level genome of the poultry shaft louse Menopon gallinae provides insight into the host-switching and adaptive evolution of parasitic lice.</title>
        <authorList>
            <person name="Xu Y."/>
            <person name="Ma L."/>
            <person name="Liu S."/>
            <person name="Liang Y."/>
            <person name="Liu Q."/>
            <person name="He Z."/>
            <person name="Tian L."/>
            <person name="Duan Y."/>
            <person name="Cai W."/>
            <person name="Li H."/>
            <person name="Song F."/>
        </authorList>
    </citation>
    <scope>NUCLEOTIDE SEQUENCE</scope>
    <source>
        <strain evidence="10">Cailab_2023a</strain>
    </source>
</reference>
<dbReference type="SUPFAM" id="SSF100909">
    <property type="entry name" value="IP3 receptor type 1 binding core, domain 2"/>
    <property type="match status" value="1"/>
</dbReference>
<evidence type="ECO:0000259" key="8">
    <source>
        <dbReference type="PROSITE" id="PS50188"/>
    </source>
</evidence>
<dbReference type="GO" id="GO:0030018">
    <property type="term" value="C:Z disc"/>
    <property type="evidence" value="ECO:0007669"/>
    <property type="project" value="TreeGrafter"/>
</dbReference>
<feature type="compositionally biased region" description="Basic residues" evidence="7">
    <location>
        <begin position="1406"/>
        <end position="1422"/>
    </location>
</feature>
<dbReference type="Pfam" id="PF00622">
    <property type="entry name" value="SPRY"/>
    <property type="match status" value="3"/>
</dbReference>
<dbReference type="InterPro" id="IPR035910">
    <property type="entry name" value="RyR/IP3R_RIH_dom_sf"/>
</dbReference>
<dbReference type="PROSITE" id="PS50188">
    <property type="entry name" value="B302_SPRY"/>
    <property type="match status" value="3"/>
</dbReference>
<dbReference type="InterPro" id="IPR000699">
    <property type="entry name" value="RIH_dom"/>
</dbReference>
<dbReference type="PANTHER" id="PTHR46399:SF8">
    <property type="entry name" value="B30.2_SPRY DOMAIN-CONTAINING PROTEIN"/>
    <property type="match status" value="1"/>
</dbReference>
<dbReference type="InterPro" id="IPR035762">
    <property type="entry name" value="SPRY3_RyR"/>
</dbReference>
<dbReference type="GO" id="GO:0014808">
    <property type="term" value="P:release of sequestered calcium ion into cytosol by sarcoplasmic reticulum"/>
    <property type="evidence" value="ECO:0007669"/>
    <property type="project" value="TreeGrafter"/>
</dbReference>
<feature type="region of interest" description="Disordered" evidence="7">
    <location>
        <begin position="1348"/>
        <end position="1442"/>
    </location>
</feature>
<keyword evidence="2" id="KW-0406">Ion transport</keyword>
<dbReference type="Gene3D" id="1.25.10.30">
    <property type="entry name" value="IP3 receptor type 1 binding core, RIH domain"/>
    <property type="match status" value="1"/>
</dbReference>
<feature type="compositionally biased region" description="Basic residues" evidence="7">
    <location>
        <begin position="1356"/>
        <end position="1365"/>
    </location>
</feature>
<evidence type="ECO:0000256" key="7">
    <source>
        <dbReference type="SAM" id="MobiDB-lite"/>
    </source>
</evidence>
<dbReference type="Gene3D" id="2.60.120.920">
    <property type="match status" value="3"/>
</dbReference>
<keyword evidence="3" id="KW-0407">Ion channel</keyword>
<dbReference type="InterPro" id="IPR015925">
    <property type="entry name" value="Ryanodine_IP3_receptor"/>
</dbReference>
<dbReference type="PANTHER" id="PTHR46399">
    <property type="entry name" value="B30.2/SPRY DOMAIN-CONTAINING PROTEIN"/>
    <property type="match status" value="1"/>
</dbReference>
<dbReference type="GO" id="GO:0005790">
    <property type="term" value="C:smooth endoplasmic reticulum"/>
    <property type="evidence" value="ECO:0007669"/>
    <property type="project" value="TreeGrafter"/>
</dbReference>
<dbReference type="InterPro" id="IPR013333">
    <property type="entry name" value="Ryan_recept"/>
</dbReference>
<comment type="caution">
    <text evidence="10">The sequence shown here is derived from an EMBL/GenBank/DDBJ whole genome shotgun (WGS) entry which is preliminary data.</text>
</comment>
<feature type="domain" description="B30.2/SPRY" evidence="8">
    <location>
        <begin position="555"/>
        <end position="780"/>
    </location>
</feature>
<feature type="compositionally biased region" description="Polar residues" evidence="7">
    <location>
        <begin position="2888"/>
        <end position="2898"/>
    </location>
</feature>
<dbReference type="EMBL" id="JARGDH010000003">
    <property type="protein sequence ID" value="KAL0274263.1"/>
    <property type="molecule type" value="Genomic_DNA"/>
</dbReference>
<sequence length="3313" mass="374727">MVCLSCTATGERVCLAAEGFGNRHCFLENIADKNIPPDLSQCVFVIEQALSVRALQELVTAAGSESGKGTGSGHRTLLYGNAILLRHQNSDMYLACLSTCSSNDKLSFDVGLQDHSQGEACWWTVHPASKQRSEGEKVRVGDDLILVSVATERYLHTTKENDQSIVNASFHVTHWSVQPYGTGISRMKYVGYVFGGDVLRFFHGGDECLTIPSTWSEEPGQNMVVYEGGSVMSQARSLWRLELARTKWSGGFINWYHPMRIRHITTGRYLGVNENNELYLVSRDEATTSLSTFCLRQEKDDQKVVLEDKDLEVIGSPIIKYGDSTVIMQHSESGLWVSYKSFETKKKGVGKVEEKQAILHEEGKMDDGLDFSRSQEEESRTARVIRKCSSLFTKFIKSLEELQMNRRTSLFFVNVNLAEIVMCLEDLINYFVQPSDDMEHEEKQNKLKALRNRQDLFQEEGILNLILEAIDKINVITSQGFLVALAGECGQNWEAISSYLYQLLAAIIKGNHTNCKEFANSNRLNWLFSRLGSQASGEGTGMLDVLHCVLIDSPEALNMMRDEHIKVIISLLEKHGRDPKVLDVLCSLCVGNGVAVRSSQNNICDFLLPGKNLLLQTQLVDHVASVRPNIFVGRVEGSAVYQKWYFEVTLDHIEQTTHMKPHLRIGWANTTGYVPYPGGGEKWGGNGVGDDLYSFGFDGANLWSGGRKTEVVHGATEPYIKKGDIIGVALDLTVPVINFTFNGVHVKGSFRNFNLDGMFFPVISCSSKLSCRFLLGGDHGRLKFVPPEEFSPLVECLMPQQVLSIDPCFYFGNLNKSVLAGPWLVEGDTAFVPNPVDTSTVTLPGYIENIRDKLAENIHEMWAMNKIEAGWMYGDRRDDVRKIHPCLTQFEKLPPAEKRYDSQLAIQTLKTILALGYYITMDKPPARIKQVRLPNEPFMQPNGYKPAPLDLSAVSLTPKMEELVDQLAENTHNLWAKERIQQGWTYGLNEDPDLLRSPHLVPYAKVDEAIKKANRDTASETVRTLLVYGYNLDPPTGEQQDALLAEANRLKEQGFRTYRVEKHYAVSSGKWYFEFEILTAGPMRVGWARADCPPGNKIGSDEYTWAFDGFNEEKVYCGTGESFGKQWQVGDVVGVFLDLLDRTISFSLNGELLMDALGGETSFADVQGDSFVPACTLGVGQKARLVYGQDVNTLQYFSNCGLQEGYEPFCVNMNRPVTYWYTKDQPIFENTDERPDSMIDVTRIPAGSDSPPCMKISHNMFETMEKANWEFLRLSLPVICQSNLIDEEEKMRRWQEIKMRQRRLLADQEQTAPAAHIEQIMKSGFSMSDIKGLQRGYSEDAVEADEMLLKPEIGQKSRRPSRPPRKGSLSRYDDNTLSPMDALSQDKNRSTSELDLNKFNGDAKDKKSRGKSPFRFFSRKKDHSGDRLGKKGKTPEPMMNGDVEHLVPPQADLRTLQSPTGDRTMQKQMSIIQTGGVEQAGNELYDAECLKLMNEYFYGVRIFPGQDPTHTYVGWVTTQYHYFSNEFNQSKVRKASVAITDDYDNILEQIDRQSCYMVRADELYNEVSSDASGKGASQGMFIGCFVDTATGYISFTCEGKETSHKYKMEPETKLFPAIFMEATSKEILQIELGRTSTTLPLSAAVLMNSERHVNPQFPPRLKVQCLKPNQWARVPNQSLQVHALKLSDIRGWSMLCEDPISMLAVHIPEEDRCIDVLELIEMERLLSFHAHTLTLYSALCYQSNYRAAHILCTHVDERQLLYAIKSEYMSGPLRKGFYDLLISLHLESHATTMEVSKNEYIIPLGQELKDLYKNPEMCHSLRSLQMESVRPKMKMTDISEQVENIRDLYSPSFPLDVVRDFVMQALDEAVQVNQVHNRDPIGGSNENLFLPLLKLVDRLLLVEVLRDEDLQKLLIMIDPETWDESFDKEGKDEHRKGLLQMKMAEGAKLQMCYVLHHVCDIQLRHRVESIIAFSSDFVGELQSDQLRRYTEIKQSDLPSAIAAKKTREFRCPPREQMNAILGFKNLEEDDTENCPCGVELREKLNNFHAQLMSQVSLSALQEATDITEEEVQSEKPTVLKKMFKFIHAVKELEEEPKAIEEPPKKSPEEIFRKVLIRTIVRWAEESQIETPKLVREMFSLLVRQYDSVGELIRALGKTYVTNTKTRGDAALMWVGLSQIRSLLPVQMSQEEEGLVRERLWKLVNNHTFFQHPDLIRVLRIHENVMAIMMNTLGRRAQAQSDVPQTTEQGEVPVKEKDTSHEMVVACCRFLCYFCRTSRQNQKAMFDHLAFLLENSNILLSRPSLRGSTPLDVAYSSVMENTELALALREHYLEKIAVYLSRCGLQSNSDLVEKGYPDLGWDPVEGERYLDFLRFCVWVNGESVEENANLVIRLLIRRPECLGPALRGEGEGLLRAIVDANQMSERIADRRKLMDEAEGTMTIMDFQHPLPESDEDEDYIDTGAAILAFYCTLVDLLGRCAPDSTVIALGKNESMRARAILRSLVPLEDLQGVLALRFTLQQPAAGEDRPKSDMPSGLIPGHKQSVVMFLERVYGIESQELFFKLLEEAFLPDLRCATMLDRSDGSESEMALAMNRYMGNSVLPLLIKHAKFYSEADNYASLLDATLHTVYRLSKNRMLTKGQRESVSDFLVALTSQMQPSMLLKLLRKLTVDVSNLSEYTTVALRLLTLHYDRCAKYYGASSGQQSMFGASSDEEKRLTMVLFSNIFDSLSKMDYDPDLFGKALPCLTAIGCALPPDYSLSKNFDDEIYEQGGPGEGGSYTPQPINTSSIVLNNDLNQIVQKFSEHYHDAWASRKLENGWTYGESWSDTNKTHPRLKPYSTLNDYEKERYKEPVRESLKALMAIGWHVEHAEVDIQSNNRASMRRQSKPNQGDGSSPFSYHPHPVDMTNLTLNKEMQNMAERLAENAHDIWAKKKKEELTTCGGAVHPQLVPYDLLTDKEKRKDRERSQEFLKYLQYQGFKLHRPTKGGGETEQAAAQAAVENRFAYSLLEKLIQYTDKAAINMKLLKPSSTFSRRSSFKPCSRDIKFFSKVVLPLIEKYFNSHKGYFIAVATASNNVGAASLKEKEMVASLFCKLANLLRIRLASFGADVRITVRCLQVLVKSVDAKSLVKNCPEFIRTSMLTFFNNTADDLNVTITNLQEGKYSHLRGTHLKTCTSLGYIYSVVMPVLTSLFDHLAACEYGSDLLLDEIQVAAYKILGSLYTLGVDPSLHHERYAPIIYHWIIFITTETSISLGFQEVPEDGNRQTPASSGQLSRCLLLNIPCSLLGATLEQTQSIFAAESHRRPLSRSAR</sequence>
<accession>A0AAW2HY04</accession>
<organism evidence="10">
    <name type="scientific">Menopon gallinae</name>
    <name type="common">poultry shaft louse</name>
    <dbReference type="NCBI Taxonomy" id="328185"/>
    <lineage>
        <taxon>Eukaryota</taxon>
        <taxon>Metazoa</taxon>
        <taxon>Ecdysozoa</taxon>
        <taxon>Arthropoda</taxon>
        <taxon>Hexapoda</taxon>
        <taxon>Insecta</taxon>
        <taxon>Pterygota</taxon>
        <taxon>Neoptera</taxon>
        <taxon>Paraneoptera</taxon>
        <taxon>Psocodea</taxon>
        <taxon>Troctomorpha</taxon>
        <taxon>Phthiraptera</taxon>
        <taxon>Amblycera</taxon>
        <taxon>Menoponidae</taxon>
        <taxon>Menopon</taxon>
    </lineage>
</organism>
<dbReference type="SUPFAM" id="SSF49899">
    <property type="entry name" value="Concanavalin A-like lectins/glucanases"/>
    <property type="match status" value="2"/>
</dbReference>
<dbReference type="CDD" id="cd12878">
    <property type="entry name" value="SPRY2_RyR"/>
    <property type="match status" value="1"/>
</dbReference>
<evidence type="ECO:0000256" key="6">
    <source>
        <dbReference type="ARBA" id="ARBA00022951"/>
    </source>
</evidence>
<feature type="domain" description="B30.2/SPRY" evidence="8">
    <location>
        <begin position="1425"/>
        <end position="1637"/>
    </location>
</feature>
<gene>
    <name evidence="10" type="ORF">PYX00_006731</name>
</gene>
<dbReference type="FunFam" id="2.80.10.50:FF:000021">
    <property type="entry name" value="Ryanodine receptor, isoform F"/>
    <property type="match status" value="1"/>
</dbReference>
<dbReference type="FunFam" id="1.10.490.160:FF:000003">
    <property type="entry name" value="Ryanodine receptor, isoform E"/>
    <property type="match status" value="1"/>
</dbReference>
<dbReference type="PRINTS" id="PR00795">
    <property type="entry name" value="RYANODINER"/>
</dbReference>
<evidence type="ECO:0000256" key="4">
    <source>
        <dbReference type="ARBA" id="ARBA00022737"/>
    </source>
</evidence>
<dbReference type="CDD" id="cd12877">
    <property type="entry name" value="SPRY1_RyR"/>
    <property type="match status" value="1"/>
</dbReference>
<feature type="compositionally biased region" description="Basic and acidic residues" evidence="7">
    <location>
        <begin position="1384"/>
        <end position="1405"/>
    </location>
</feature>
<dbReference type="FunFam" id="2.80.10.50:FF:000022">
    <property type="entry name" value="Ryanodine receptor, isoform E"/>
    <property type="match status" value="1"/>
</dbReference>
<evidence type="ECO:0000313" key="10">
    <source>
        <dbReference type="EMBL" id="KAL0274263.1"/>
    </source>
</evidence>
<dbReference type="SUPFAM" id="SSF82109">
    <property type="entry name" value="MIR domain"/>
    <property type="match status" value="2"/>
</dbReference>
<dbReference type="InterPro" id="IPR013320">
    <property type="entry name" value="ConA-like_dom_sf"/>
</dbReference>
<dbReference type="InterPro" id="IPR001870">
    <property type="entry name" value="B30.2/SPRY"/>
</dbReference>
<evidence type="ECO:0000256" key="2">
    <source>
        <dbReference type="ARBA" id="ARBA00022568"/>
    </source>
</evidence>
<keyword evidence="2" id="KW-0813">Transport</keyword>
<feature type="domain" description="MIR" evidence="9">
    <location>
        <begin position="74"/>
        <end position="128"/>
    </location>
</feature>
<protein>
    <recommendedName>
        <fullName evidence="11">Ryanodine receptor</fullName>
    </recommendedName>
</protein>
<dbReference type="InterPro" id="IPR003877">
    <property type="entry name" value="SPRY_dom"/>
</dbReference>
<keyword evidence="2" id="KW-0109">Calcium transport</keyword>
<keyword evidence="4" id="KW-0677">Repeat</keyword>
<dbReference type="GO" id="GO:0034704">
    <property type="term" value="C:calcium channel complex"/>
    <property type="evidence" value="ECO:0007669"/>
    <property type="project" value="TreeGrafter"/>
</dbReference>
<dbReference type="Pfam" id="PF01365">
    <property type="entry name" value="RYDR_ITPR"/>
    <property type="match status" value="2"/>
</dbReference>
<dbReference type="Pfam" id="PF21119">
    <property type="entry name" value="RYDR_Jsol"/>
    <property type="match status" value="1"/>
</dbReference>
<dbReference type="InterPro" id="IPR014821">
    <property type="entry name" value="Ins145_P3_rcpt"/>
</dbReference>
<dbReference type="SMART" id="SM00472">
    <property type="entry name" value="MIR"/>
    <property type="match status" value="4"/>
</dbReference>
<dbReference type="FunFam" id="1.25.10.30:FF:000002">
    <property type="entry name" value="ryanodine receptor isoform X2"/>
    <property type="match status" value="1"/>
</dbReference>
<dbReference type="GO" id="GO:0033017">
    <property type="term" value="C:sarcoplasmic reticulum membrane"/>
    <property type="evidence" value="ECO:0007669"/>
    <property type="project" value="UniProtKB-SubCell"/>
</dbReference>
<name>A0AAW2HY04_9NEOP</name>
<dbReference type="GO" id="GO:0042383">
    <property type="term" value="C:sarcolemma"/>
    <property type="evidence" value="ECO:0007669"/>
    <property type="project" value="TreeGrafter"/>
</dbReference>
<dbReference type="InterPro" id="IPR003032">
    <property type="entry name" value="Ryanodine_rcpt"/>
</dbReference>
<dbReference type="FunFam" id="2.60.120.920:FF:000003">
    <property type="entry name" value="ryanodine receptor isoform X2"/>
    <property type="match status" value="1"/>
</dbReference>
<keyword evidence="6" id="KW-0703">Sarcoplasmic reticulum</keyword>
<dbReference type="Pfam" id="PF02026">
    <property type="entry name" value="RyR"/>
    <property type="match status" value="4"/>
</dbReference>
<feature type="domain" description="B30.2/SPRY" evidence="8">
    <location>
        <begin position="1009"/>
        <end position="1192"/>
    </location>
</feature>
<dbReference type="PROSITE" id="PS50919">
    <property type="entry name" value="MIR"/>
    <property type="match status" value="1"/>
</dbReference>
<dbReference type="GO" id="GO:0006941">
    <property type="term" value="P:striated muscle contraction"/>
    <property type="evidence" value="ECO:0007669"/>
    <property type="project" value="TreeGrafter"/>
</dbReference>
<dbReference type="SMART" id="SM00449">
    <property type="entry name" value="SPRY"/>
    <property type="match status" value="3"/>
</dbReference>
<proteinExistence type="predicted"/>
<evidence type="ECO:0000259" key="9">
    <source>
        <dbReference type="PROSITE" id="PS50919"/>
    </source>
</evidence>
<comment type="subcellular location">
    <subcellularLocation>
        <location evidence="1">Sarcoplasmic reticulum membrane</location>
        <topology evidence="1">Multi-pass membrane protein</topology>
    </subcellularLocation>
</comment>
<dbReference type="InterPro" id="IPR036300">
    <property type="entry name" value="MIR_dom_sf"/>
</dbReference>
<evidence type="ECO:0000256" key="1">
    <source>
        <dbReference type="ARBA" id="ARBA00004326"/>
    </source>
</evidence>
<dbReference type="Gene3D" id="1.10.490.160">
    <property type="match status" value="2"/>
</dbReference>
<dbReference type="InterPro" id="IPR035764">
    <property type="entry name" value="SPRY2_RyR"/>
</dbReference>
<evidence type="ECO:0008006" key="11">
    <source>
        <dbReference type="Google" id="ProtNLM"/>
    </source>
</evidence>
<dbReference type="InterPro" id="IPR016093">
    <property type="entry name" value="MIR_motif"/>
</dbReference>
<evidence type="ECO:0000256" key="3">
    <source>
        <dbReference type="ARBA" id="ARBA00022673"/>
    </source>
</evidence>
<dbReference type="FunFam" id="2.60.120.920:FF:000069">
    <property type="entry name" value="Ryanodine receptor 44F"/>
    <property type="match status" value="1"/>
</dbReference>
<dbReference type="FunFam" id="1.10.490.160:FF:000006">
    <property type="entry name" value="Protein CBR-LIPL-6"/>
    <property type="match status" value="1"/>
</dbReference>
<dbReference type="Pfam" id="PF08709">
    <property type="entry name" value="Ins145_P3_rec"/>
    <property type="match status" value="1"/>
</dbReference>
<feature type="region of interest" description="Disordered" evidence="7">
    <location>
        <begin position="2877"/>
        <end position="2903"/>
    </location>
</feature>
<dbReference type="GO" id="GO:0005219">
    <property type="term" value="F:ryanodine-sensitive calcium-release channel activity"/>
    <property type="evidence" value="ECO:0007669"/>
    <property type="project" value="InterPro"/>
</dbReference>
<dbReference type="CDD" id="cd23278">
    <property type="entry name" value="beta-trefoil_MIR_RyR"/>
    <property type="match status" value="1"/>
</dbReference>
<dbReference type="CDD" id="cd12879">
    <property type="entry name" value="SPRY3_RyR"/>
    <property type="match status" value="1"/>
</dbReference>
<dbReference type="InterPro" id="IPR043136">
    <property type="entry name" value="B30.2/SPRY_sf"/>
</dbReference>
<dbReference type="InterPro" id="IPR048581">
    <property type="entry name" value="RYDR_Jsol"/>
</dbReference>
<keyword evidence="5" id="KW-0106">Calcium</keyword>
<evidence type="ECO:0000256" key="5">
    <source>
        <dbReference type="ARBA" id="ARBA00022837"/>
    </source>
</evidence>